<accession>A0A085V1F2</accession>
<dbReference type="InterPro" id="IPR007863">
    <property type="entry name" value="Peptidase_M16_C"/>
</dbReference>
<dbReference type="PATRIC" id="fig|317.174.peg.3987"/>
<evidence type="ECO:0000256" key="8">
    <source>
        <dbReference type="ARBA" id="ARBA00022833"/>
    </source>
</evidence>
<dbReference type="InterPro" id="IPR011249">
    <property type="entry name" value="Metalloenz_LuxS/M16"/>
</dbReference>
<evidence type="ECO:0000313" key="19">
    <source>
        <dbReference type="Proteomes" id="UP000028643"/>
    </source>
</evidence>
<dbReference type="InterPro" id="IPR001431">
    <property type="entry name" value="Pept_M16_Zn_BS"/>
</dbReference>
<comment type="function">
    <text evidence="11">Required for coenzyme pyrroloquinoline quinone (PQQ) biosynthesis. It is thought that this protein is a protease that cleaves peptides bond in a small peptide (gene pqqA), providing the glutamate and tyrosine residues which are necessary for the synthesis of PQQ.</text>
</comment>
<evidence type="ECO:0000256" key="3">
    <source>
        <dbReference type="ARBA" id="ARBA00007261"/>
    </source>
</evidence>
<dbReference type="InterPro" id="IPR054734">
    <property type="entry name" value="PqqF-like_C_4"/>
</dbReference>
<dbReference type="InterPro" id="IPR011844">
    <property type="entry name" value="PQQ_synth_PqqF"/>
</dbReference>
<evidence type="ECO:0000313" key="18">
    <source>
        <dbReference type="EMBL" id="KFE49265.1"/>
    </source>
</evidence>
<keyword evidence="7" id="KW-0378">Hydrolase</keyword>
<evidence type="ECO:0000256" key="1">
    <source>
        <dbReference type="ARBA" id="ARBA00001947"/>
    </source>
</evidence>
<dbReference type="InterPro" id="IPR054733">
    <property type="entry name" value="PqqF_C_3"/>
</dbReference>
<dbReference type="GO" id="GO:0018189">
    <property type="term" value="P:pyrroloquinoline quinone biosynthetic process"/>
    <property type="evidence" value="ECO:0007669"/>
    <property type="project" value="UniProtKB-UniPathway"/>
</dbReference>
<dbReference type="Pfam" id="PF00675">
    <property type="entry name" value="Peptidase_M16"/>
    <property type="match status" value="1"/>
</dbReference>
<dbReference type="EMBL" id="JPQT01000118">
    <property type="protein sequence ID" value="KFE49265.1"/>
    <property type="molecule type" value="Genomic_DNA"/>
</dbReference>
<dbReference type="Pfam" id="PF22455">
    <property type="entry name" value="PqqF_C_3"/>
    <property type="match status" value="1"/>
</dbReference>
<evidence type="ECO:0000256" key="6">
    <source>
        <dbReference type="ARBA" id="ARBA00022723"/>
    </source>
</evidence>
<protein>
    <recommendedName>
        <fullName evidence="4">Coenzyme PQQ synthesis protein F</fullName>
    </recommendedName>
    <alternativeName>
        <fullName evidence="12">Pyrroloquinoline quinone biosynthesis protein F</fullName>
    </alternativeName>
</protein>
<evidence type="ECO:0000256" key="12">
    <source>
        <dbReference type="ARBA" id="ARBA00030977"/>
    </source>
</evidence>
<comment type="pathway">
    <text evidence="2">Cofactor biosynthesis; pyrroloquinoline quinone biosynthesis.</text>
</comment>
<feature type="domain" description="Coenzyme PQQ synthesis protein F C-terminal lobe" evidence="16">
    <location>
        <begin position="428"/>
        <end position="553"/>
    </location>
</feature>
<evidence type="ECO:0000256" key="4">
    <source>
        <dbReference type="ARBA" id="ARBA00015088"/>
    </source>
</evidence>
<evidence type="ECO:0000259" key="14">
    <source>
        <dbReference type="Pfam" id="PF00675"/>
    </source>
</evidence>
<evidence type="ECO:0000256" key="13">
    <source>
        <dbReference type="RuleBase" id="RU004447"/>
    </source>
</evidence>
<gene>
    <name evidence="18" type="ORF">IV02_19510</name>
</gene>
<dbReference type="PANTHER" id="PTHR43690:SF18">
    <property type="entry name" value="INSULIN-DEGRADING ENZYME-RELATED"/>
    <property type="match status" value="1"/>
</dbReference>
<dbReference type="GO" id="GO:0006508">
    <property type="term" value="P:proteolysis"/>
    <property type="evidence" value="ECO:0007669"/>
    <property type="project" value="UniProtKB-KW"/>
</dbReference>
<dbReference type="GO" id="GO:0008270">
    <property type="term" value="F:zinc ion binding"/>
    <property type="evidence" value="ECO:0007669"/>
    <property type="project" value="InterPro"/>
</dbReference>
<evidence type="ECO:0000256" key="10">
    <source>
        <dbReference type="ARBA" id="ARBA00023049"/>
    </source>
</evidence>
<comment type="caution">
    <text evidence="18">The sequence shown here is derived from an EMBL/GenBank/DDBJ whole genome shotgun (WGS) entry which is preliminary data.</text>
</comment>
<keyword evidence="5" id="KW-0645">Protease</keyword>
<reference evidence="18 19" key="1">
    <citation type="submission" date="2014-07" db="EMBL/GenBank/DDBJ databases">
        <title>Draft Genome Sequences of Environmental Pseudomonas syringae strains.</title>
        <authorList>
            <person name="Baltrus D.A."/>
            <person name="Berge O."/>
            <person name="Morris C."/>
        </authorList>
    </citation>
    <scope>NUCLEOTIDE SEQUENCE [LARGE SCALE GENOMIC DNA]</scope>
    <source>
        <strain evidence="18 19">CEB003</strain>
    </source>
</reference>
<keyword evidence="9" id="KW-0884">PQQ biosynthesis</keyword>
<dbReference type="SUPFAM" id="SSF63411">
    <property type="entry name" value="LuxS/MPP-like metallohydrolase"/>
    <property type="match status" value="2"/>
</dbReference>
<sequence>MPASANPNIEHLTLANGLRVVLCHAPRLKRAAASLRVAAGSHDVPAAWPGLAHFLEHLFFLGTERFADDQKLMAFVQRNGGQLNASTRERTTDFFFELPLAVFGEGLDRLCEMLAHPRMTLEDQLREREVLHAEFIAWSRDAKVREQIRLLEPICASHPLKAFHAGNRFSLPVPRQAFQQALRDFYRRFYQAGQMTLCLTGPQSLAELKALASIHGGYFVAGQAVRQSEPPRLMDRATFVQSVDKTGRRNLLLAWENLDDAADEAAAFLCHHLDSAHPGGLTAQLRARGLAETLKAAVLYQFAGQLLIKVEMVVGVDRAIASKLAPTGEQQARLLFDWLIFFKGNWPSVRDDYHRIQQRRLDTCGALDLAHHYARNAPQGLSDEGAQALDALLNQLTATLESTVEKVDWKLPQPNPFLTSQSDDSSTDGAIYLRWTLPSPQPALWHMFDRSLRNLVEDARQAGVNLAFTAYGNDWQLKLIGLNAPLAMILEHALRLLRHPDDAASSRHGQPGQEAALIPIRQLLKSLPDHYLNSVPGEAIADAQSLWAAARWISFAAGLSEQTAQATNAALELTPGSKDQNMLQATALQPGKHWRSEASDSSESAVILFCPTPSLSVADEAAWRMLAHLTCGPFYQRLRVELQLGYAVFSGFRQIAGQGGLLFGVQSPGASVQELVRYISDFIAHILELIDSADLPQQQQTLAAQLDSAGMEGASAAEMLWQAHLAGHSADYPKRLLAAVMDQQKTALFKAAQQLEKASAGWLILSNSSSQTN</sequence>
<feature type="domain" description="Peptidase M16 N-terminal" evidence="14">
    <location>
        <begin position="19"/>
        <end position="138"/>
    </location>
</feature>
<dbReference type="InterPro" id="IPR050626">
    <property type="entry name" value="Peptidase_M16"/>
</dbReference>
<dbReference type="Pfam" id="PF22456">
    <property type="entry name" value="PqqF-like_C_4"/>
    <property type="match status" value="1"/>
</dbReference>
<dbReference type="Gene3D" id="3.30.830.10">
    <property type="entry name" value="Metalloenzyme, LuxS/M16 peptidase-like"/>
    <property type="match status" value="2"/>
</dbReference>
<evidence type="ECO:0000256" key="5">
    <source>
        <dbReference type="ARBA" id="ARBA00022670"/>
    </source>
</evidence>
<evidence type="ECO:0000256" key="9">
    <source>
        <dbReference type="ARBA" id="ARBA00022905"/>
    </source>
</evidence>
<evidence type="ECO:0000256" key="11">
    <source>
        <dbReference type="ARBA" id="ARBA00024932"/>
    </source>
</evidence>
<dbReference type="NCBIfam" id="TIGR02110">
    <property type="entry name" value="PQQ_syn_pqqF"/>
    <property type="match status" value="1"/>
</dbReference>
<name>A0A085V1F2_PSESX</name>
<evidence type="ECO:0000259" key="15">
    <source>
        <dbReference type="Pfam" id="PF05193"/>
    </source>
</evidence>
<dbReference type="UniPathway" id="UPA00539"/>
<evidence type="ECO:0000259" key="17">
    <source>
        <dbReference type="Pfam" id="PF22456"/>
    </source>
</evidence>
<dbReference type="GO" id="GO:0005737">
    <property type="term" value="C:cytoplasm"/>
    <property type="evidence" value="ECO:0007669"/>
    <property type="project" value="UniProtKB-ARBA"/>
</dbReference>
<dbReference type="Proteomes" id="UP000028643">
    <property type="component" value="Unassembled WGS sequence"/>
</dbReference>
<evidence type="ECO:0000259" key="16">
    <source>
        <dbReference type="Pfam" id="PF22455"/>
    </source>
</evidence>
<keyword evidence="8" id="KW-0862">Zinc</keyword>
<evidence type="ECO:0000256" key="2">
    <source>
        <dbReference type="ARBA" id="ARBA00004886"/>
    </source>
</evidence>
<dbReference type="PROSITE" id="PS00143">
    <property type="entry name" value="INSULINASE"/>
    <property type="match status" value="1"/>
</dbReference>
<keyword evidence="6" id="KW-0479">Metal-binding</keyword>
<dbReference type="RefSeq" id="WP_047577046.1">
    <property type="nucleotide sequence ID" value="NZ_JPQT01000118.1"/>
</dbReference>
<evidence type="ECO:0000256" key="7">
    <source>
        <dbReference type="ARBA" id="ARBA00022801"/>
    </source>
</evidence>
<dbReference type="PANTHER" id="PTHR43690">
    <property type="entry name" value="NARDILYSIN"/>
    <property type="match status" value="1"/>
</dbReference>
<feature type="domain" description="Coenzyme PQQ synthesis protein F-like C-terminal lobe" evidence="17">
    <location>
        <begin position="625"/>
        <end position="721"/>
    </location>
</feature>
<comment type="similarity">
    <text evidence="3 13">Belongs to the peptidase M16 family.</text>
</comment>
<keyword evidence="10" id="KW-0482">Metalloprotease</keyword>
<dbReference type="GO" id="GO:0004222">
    <property type="term" value="F:metalloendopeptidase activity"/>
    <property type="evidence" value="ECO:0007669"/>
    <property type="project" value="InterPro"/>
</dbReference>
<dbReference type="InterPro" id="IPR011765">
    <property type="entry name" value="Pept_M16_N"/>
</dbReference>
<comment type="cofactor">
    <cofactor evidence="1">
        <name>Zn(2+)</name>
        <dbReference type="ChEBI" id="CHEBI:29105"/>
    </cofactor>
</comment>
<dbReference type="Pfam" id="PF05193">
    <property type="entry name" value="Peptidase_M16_C"/>
    <property type="match status" value="1"/>
</dbReference>
<proteinExistence type="inferred from homology"/>
<organism evidence="18 19">
    <name type="scientific">Pseudomonas syringae</name>
    <dbReference type="NCBI Taxonomy" id="317"/>
    <lineage>
        <taxon>Bacteria</taxon>
        <taxon>Pseudomonadati</taxon>
        <taxon>Pseudomonadota</taxon>
        <taxon>Gammaproteobacteria</taxon>
        <taxon>Pseudomonadales</taxon>
        <taxon>Pseudomonadaceae</taxon>
        <taxon>Pseudomonas</taxon>
    </lineage>
</organism>
<dbReference type="AlphaFoldDB" id="A0A085V1F2"/>
<feature type="domain" description="Peptidase M16 C-terminal" evidence="15">
    <location>
        <begin position="180"/>
        <end position="308"/>
    </location>
</feature>